<dbReference type="SUPFAM" id="SSF52540">
    <property type="entry name" value="P-loop containing nucleoside triphosphate hydrolases"/>
    <property type="match status" value="2"/>
</dbReference>
<dbReference type="GO" id="GO:0043190">
    <property type="term" value="C:ATP-binding cassette (ABC) transporter complex"/>
    <property type="evidence" value="ECO:0007669"/>
    <property type="project" value="TreeGrafter"/>
</dbReference>
<dbReference type="RefSeq" id="WP_131558576.1">
    <property type="nucleotide sequence ID" value="NZ_SJSN01000007.1"/>
</dbReference>
<evidence type="ECO:0000313" key="5">
    <source>
        <dbReference type="EMBL" id="TCD10314.1"/>
    </source>
</evidence>
<evidence type="ECO:0000256" key="3">
    <source>
        <dbReference type="ARBA" id="ARBA00022840"/>
    </source>
</evidence>
<dbReference type="Gene3D" id="3.40.50.300">
    <property type="entry name" value="P-loop containing nucleotide triphosphate hydrolases"/>
    <property type="match status" value="2"/>
</dbReference>
<protein>
    <submittedName>
        <fullName evidence="5">ATP-binding cassette domain-containing protein</fullName>
    </submittedName>
</protein>
<name>A0A4R0P4V6_9SPHI</name>
<comment type="caution">
    <text evidence="5">The sequence shown here is derived from an EMBL/GenBank/DDBJ whole genome shotgun (WGS) entry which is preliminary data.</text>
</comment>
<dbReference type="AlphaFoldDB" id="A0A4R0P4V6"/>
<evidence type="ECO:0000259" key="4">
    <source>
        <dbReference type="PROSITE" id="PS50893"/>
    </source>
</evidence>
<feature type="domain" description="ABC transporter" evidence="4">
    <location>
        <begin position="6"/>
        <end position="246"/>
    </location>
</feature>
<sequence>MKESFVTIQNLNLKYQQKSVLKDLNWTINHGENWVLGGISGSGKTSLAKIIARQLSAIGEVKINFDFDNLLPTKALFVESWYQFKNLEGVANFYYQQRYTSQQAKDTITVHAELVGYGKENRLHLDKVEPILEALNFSSFASSQLIELSSGEHKKLQLVKALWLKPQLLIIDQPYTGLDSASRKNLNILLDEVSEDGVQLILICNDSELPSSINRFAEIKDGQLIEVDSLEQSSNPEKHAKEIPDFLKESPVYSSQNTVKMVDVNISYGKKQVLKNINWEVKAGEKWLLQGHNGSGKSTLLSLINGDHPQSYANELYLFGNRRGSGESIWDIKQHIGLISPEFHWYFDSASTVWQSIASGFYDTVGLFQQLPYTKSTQVDELVAYFGLTECKNELLSSLPLGKQRLVLLARTIIKNPELLILDEPCQGLDQQQTIHFNQLVDELCINGMTLIYVGHFESQLPTCLEKRILLENGEVKIVESLITKTRHNEVRSNLLPGTI</sequence>
<dbReference type="Pfam" id="PF00005">
    <property type="entry name" value="ABC_tran"/>
    <property type="match status" value="2"/>
</dbReference>
<keyword evidence="1" id="KW-0813">Transport</keyword>
<keyword evidence="2" id="KW-0547">Nucleotide-binding</keyword>
<accession>A0A4R0P4V6</accession>
<evidence type="ECO:0000256" key="1">
    <source>
        <dbReference type="ARBA" id="ARBA00022448"/>
    </source>
</evidence>
<dbReference type="OrthoDB" id="9789994at2"/>
<dbReference type="PANTHER" id="PTHR43553:SF3">
    <property type="entry name" value="ABC TRANSPORTER ATP-BINDING PROTEIN MODF"/>
    <property type="match status" value="1"/>
</dbReference>
<keyword evidence="6" id="KW-1185">Reference proteome</keyword>
<dbReference type="GO" id="GO:0016887">
    <property type="term" value="F:ATP hydrolysis activity"/>
    <property type="evidence" value="ECO:0007669"/>
    <property type="project" value="InterPro"/>
</dbReference>
<dbReference type="EMBL" id="SJSN01000007">
    <property type="protein sequence ID" value="TCD10314.1"/>
    <property type="molecule type" value="Genomic_DNA"/>
</dbReference>
<proteinExistence type="predicted"/>
<dbReference type="GO" id="GO:0042626">
    <property type="term" value="F:ATPase-coupled transmembrane transporter activity"/>
    <property type="evidence" value="ECO:0007669"/>
    <property type="project" value="TreeGrafter"/>
</dbReference>
<dbReference type="InterPro" id="IPR027417">
    <property type="entry name" value="P-loop_NTPase"/>
</dbReference>
<dbReference type="Proteomes" id="UP000291485">
    <property type="component" value="Unassembled WGS sequence"/>
</dbReference>
<feature type="domain" description="ABC transporter" evidence="4">
    <location>
        <begin position="259"/>
        <end position="498"/>
    </location>
</feature>
<reference evidence="5 6" key="1">
    <citation type="submission" date="2019-02" db="EMBL/GenBank/DDBJ databases">
        <title>Pedobacter sp. RP-3-11 sp. nov., isolated from Arctic soil.</title>
        <authorList>
            <person name="Dahal R.H."/>
        </authorList>
    </citation>
    <scope>NUCLEOTIDE SEQUENCE [LARGE SCALE GENOMIC DNA]</scope>
    <source>
        <strain evidence="5 6">RP-3-11</strain>
    </source>
</reference>
<dbReference type="SMART" id="SM00382">
    <property type="entry name" value="AAA"/>
    <property type="match status" value="2"/>
</dbReference>
<dbReference type="GO" id="GO:0005524">
    <property type="term" value="F:ATP binding"/>
    <property type="evidence" value="ECO:0007669"/>
    <property type="project" value="UniProtKB-KW"/>
</dbReference>
<organism evidence="5 6">
    <name type="scientific">Pedobacter frigidisoli</name>
    <dbReference type="NCBI Taxonomy" id="2530455"/>
    <lineage>
        <taxon>Bacteria</taxon>
        <taxon>Pseudomonadati</taxon>
        <taxon>Bacteroidota</taxon>
        <taxon>Sphingobacteriia</taxon>
        <taxon>Sphingobacteriales</taxon>
        <taxon>Sphingobacteriaceae</taxon>
        <taxon>Pedobacter</taxon>
    </lineage>
</organism>
<dbReference type="PROSITE" id="PS50893">
    <property type="entry name" value="ABC_TRANSPORTER_2"/>
    <property type="match status" value="2"/>
</dbReference>
<gene>
    <name evidence="5" type="ORF">EZ449_10870</name>
</gene>
<dbReference type="PANTHER" id="PTHR43553">
    <property type="entry name" value="HEAVY METAL TRANSPORTER"/>
    <property type="match status" value="1"/>
</dbReference>
<evidence type="ECO:0000313" key="6">
    <source>
        <dbReference type="Proteomes" id="UP000291485"/>
    </source>
</evidence>
<dbReference type="InterPro" id="IPR003593">
    <property type="entry name" value="AAA+_ATPase"/>
</dbReference>
<dbReference type="InterPro" id="IPR003439">
    <property type="entry name" value="ABC_transporter-like_ATP-bd"/>
</dbReference>
<evidence type="ECO:0000256" key="2">
    <source>
        <dbReference type="ARBA" id="ARBA00022741"/>
    </source>
</evidence>
<dbReference type="InterPro" id="IPR050095">
    <property type="entry name" value="ECF_ABC_transporter_ATP-bd"/>
</dbReference>
<keyword evidence="3 5" id="KW-0067">ATP-binding</keyword>